<organism evidence="3 4">
    <name type="scientific">Paradesertivirga mongoliensis</name>
    <dbReference type="NCBI Taxonomy" id="2100740"/>
    <lineage>
        <taxon>Bacteria</taxon>
        <taxon>Pseudomonadati</taxon>
        <taxon>Bacteroidota</taxon>
        <taxon>Sphingobacteriia</taxon>
        <taxon>Sphingobacteriales</taxon>
        <taxon>Sphingobacteriaceae</taxon>
        <taxon>Paradesertivirga</taxon>
    </lineage>
</organism>
<dbReference type="SUPFAM" id="SSF81296">
    <property type="entry name" value="E set domains"/>
    <property type="match status" value="1"/>
</dbReference>
<dbReference type="Gene3D" id="2.60.40.10">
    <property type="entry name" value="Immunoglobulins"/>
    <property type="match status" value="1"/>
</dbReference>
<comment type="caution">
    <text evidence="3">The sequence shown here is derived from an EMBL/GenBank/DDBJ whole genome shotgun (WGS) entry which is preliminary data.</text>
</comment>
<keyword evidence="1" id="KW-0472">Membrane</keyword>
<evidence type="ECO:0000256" key="1">
    <source>
        <dbReference type="SAM" id="Phobius"/>
    </source>
</evidence>
<feature type="transmembrane region" description="Helical" evidence="1">
    <location>
        <begin position="21"/>
        <end position="39"/>
    </location>
</feature>
<dbReference type="InterPro" id="IPR011042">
    <property type="entry name" value="6-blade_b-propeller_TolB-like"/>
</dbReference>
<dbReference type="PANTHER" id="PTHR13833:SF71">
    <property type="entry name" value="NHL DOMAIN-CONTAINING PROTEIN"/>
    <property type="match status" value="1"/>
</dbReference>
<dbReference type="Gene3D" id="2.120.10.30">
    <property type="entry name" value="TolB, C-terminal domain"/>
    <property type="match status" value="1"/>
</dbReference>
<dbReference type="InterPro" id="IPR013783">
    <property type="entry name" value="Ig-like_fold"/>
</dbReference>
<dbReference type="SUPFAM" id="SSF63829">
    <property type="entry name" value="Calcium-dependent phosphotriesterase"/>
    <property type="match status" value="1"/>
</dbReference>
<dbReference type="CDD" id="cd00603">
    <property type="entry name" value="IPT_PCSR"/>
    <property type="match status" value="1"/>
</dbReference>
<dbReference type="Proteomes" id="UP001597387">
    <property type="component" value="Unassembled WGS sequence"/>
</dbReference>
<proteinExistence type="predicted"/>
<evidence type="ECO:0000259" key="2">
    <source>
        <dbReference type="Pfam" id="PF01833"/>
    </source>
</evidence>
<accession>A0ABW4ZM28</accession>
<reference evidence="4" key="1">
    <citation type="journal article" date="2019" name="Int. J. Syst. Evol. Microbiol.">
        <title>The Global Catalogue of Microorganisms (GCM) 10K type strain sequencing project: providing services to taxonomists for standard genome sequencing and annotation.</title>
        <authorList>
            <consortium name="The Broad Institute Genomics Platform"/>
            <consortium name="The Broad Institute Genome Sequencing Center for Infectious Disease"/>
            <person name="Wu L."/>
            <person name="Ma J."/>
        </authorList>
    </citation>
    <scope>NUCLEOTIDE SEQUENCE [LARGE SCALE GENOMIC DNA]</scope>
    <source>
        <strain evidence="4">KCTC 42217</strain>
    </source>
</reference>
<gene>
    <name evidence="3" type="ORF">ACFSJU_10185</name>
</gene>
<keyword evidence="1" id="KW-0812">Transmembrane</keyword>
<dbReference type="Pfam" id="PF01833">
    <property type="entry name" value="TIG"/>
    <property type="match status" value="1"/>
</dbReference>
<dbReference type="PANTHER" id="PTHR13833">
    <property type="match status" value="1"/>
</dbReference>
<dbReference type="EMBL" id="JBHUHZ010000001">
    <property type="protein sequence ID" value="MFD2162760.1"/>
    <property type="molecule type" value="Genomic_DNA"/>
</dbReference>
<dbReference type="RefSeq" id="WP_255902960.1">
    <property type="nucleotide sequence ID" value="NZ_JAFMZO010000003.1"/>
</dbReference>
<keyword evidence="1" id="KW-1133">Transmembrane helix</keyword>
<dbReference type="InterPro" id="IPR002909">
    <property type="entry name" value="IPT_dom"/>
</dbReference>
<dbReference type="InterPro" id="IPR014756">
    <property type="entry name" value="Ig_E-set"/>
</dbReference>
<feature type="domain" description="IPT/TIG" evidence="2">
    <location>
        <begin position="64"/>
        <end position="143"/>
    </location>
</feature>
<sequence>MKQKKLSKFGGFLERKPRGGTLHLTVALLVFAFTAVMLGCKENGETPLTGVAHNPAIPVEVNTFMPDSGGIRTKFVIKGSNFGNDKSKVSVFFKDNETERKAVIIGINNETIYCLAPRQNGGSNIVRVEVDGKAASTAKTFKYLVAENVSHIVGVRGEGRATDGSLAEGRINRTFGIAALGNDELLTFESLVNTVRFISVPSNKIITIQTSFDGTQPAITKDRSKVYSIGRSFPHRVYVYEKNTLWAPKIVAAQIASAPGIIMSACLDNEEQWLYFRERGGAFGRMEIANPTNVEIIKAVTPGANSGDYNYMSYSPIEDCFYYTVQGQHSVYKMSKAGDVELYAGNGLGRSDGFRTDAQFNQGSGILVDLDGNIWIADSSNHTIRKINKNSGFVSTVAGIPGVQGASSGIPALSTFDYPYAFAVDENNAMFIGESWGCTLRKLAIE</sequence>
<evidence type="ECO:0000313" key="3">
    <source>
        <dbReference type="EMBL" id="MFD2162760.1"/>
    </source>
</evidence>
<keyword evidence="4" id="KW-1185">Reference proteome</keyword>
<name>A0ABW4ZM28_9SPHI</name>
<evidence type="ECO:0000313" key="4">
    <source>
        <dbReference type="Proteomes" id="UP001597387"/>
    </source>
</evidence>
<protein>
    <submittedName>
        <fullName evidence="3">IPT/TIG domain-containing protein</fullName>
    </submittedName>
</protein>